<accession>A0A2W4WFD2</accession>
<sequence>MNNVRTVSDTKRAFYSTHTRPINAIYRRVVEELMVEMHLLLVNNDFDYNSLYSLGVVGVYTRFMAGYEPESDRESIYNAIIKAVQGEPEKYKADAAEVLAAGKALPSLDAFRSVLNEAKTDGNGDSLKANLHKIISNPKFKYSRLLATGLYNVLEEIDGEAIANEEKRNALLDELAEAIGFNNELLKKDIDLYRSNLEKMAQAQEVMKDMIEAEKKKRAKRDQEKTERDQKKAEEALKNASEPTDTPVDNAGSAAE</sequence>
<keyword evidence="1 2" id="KW-0175">Coiled coil</keyword>
<reference evidence="4 5" key="2">
    <citation type="submission" date="2018-06" db="EMBL/GenBank/DDBJ databases">
        <title>Metagenomic assembly of (sub)arctic Cyanobacteria and their associated microbiome from non-axenic cultures.</title>
        <authorList>
            <person name="Baurain D."/>
        </authorList>
    </citation>
    <scope>NUCLEOTIDE SEQUENCE [LARGE SCALE GENOMIC DNA]</scope>
    <source>
        <strain evidence="4">ULC129bin1</strain>
    </source>
</reference>
<dbReference type="NCBIfam" id="TIGR03060">
    <property type="entry name" value="PS_II_psb29"/>
    <property type="match status" value="1"/>
</dbReference>
<dbReference type="GO" id="GO:0010207">
    <property type="term" value="P:photosystem II assembly"/>
    <property type="evidence" value="ECO:0007669"/>
    <property type="project" value="InterPro"/>
</dbReference>
<dbReference type="GO" id="GO:0030096">
    <property type="term" value="C:plasma membrane-derived thylakoid photosystem II"/>
    <property type="evidence" value="ECO:0007669"/>
    <property type="project" value="TreeGrafter"/>
</dbReference>
<evidence type="ECO:0000313" key="4">
    <source>
        <dbReference type="EMBL" id="PZO17878.1"/>
    </source>
</evidence>
<dbReference type="Pfam" id="PF11264">
    <property type="entry name" value="ThylakoidFormat"/>
    <property type="match status" value="1"/>
</dbReference>
<dbReference type="InterPro" id="IPR017499">
    <property type="entry name" value="Thf1"/>
</dbReference>
<feature type="region of interest" description="Disordered" evidence="3">
    <location>
        <begin position="211"/>
        <end position="256"/>
    </location>
</feature>
<dbReference type="Proteomes" id="UP000249354">
    <property type="component" value="Unassembled WGS sequence"/>
</dbReference>
<gene>
    <name evidence="2" type="primary">thf1</name>
    <name evidence="4" type="ORF">DCF25_10550</name>
</gene>
<organism evidence="4 5">
    <name type="scientific">Leptolyngbya foveolarum</name>
    <dbReference type="NCBI Taxonomy" id="47253"/>
    <lineage>
        <taxon>Bacteria</taxon>
        <taxon>Bacillati</taxon>
        <taxon>Cyanobacteriota</taxon>
        <taxon>Cyanophyceae</taxon>
        <taxon>Leptolyngbyales</taxon>
        <taxon>Leptolyngbyaceae</taxon>
        <taxon>Leptolyngbya group</taxon>
        <taxon>Leptolyngbya</taxon>
    </lineage>
</organism>
<comment type="similarity">
    <text evidence="2">Belongs to the THF1 family.</text>
</comment>
<feature type="compositionally biased region" description="Basic and acidic residues" evidence="3">
    <location>
        <begin position="211"/>
        <end position="237"/>
    </location>
</feature>
<evidence type="ECO:0000256" key="3">
    <source>
        <dbReference type="SAM" id="MobiDB-lite"/>
    </source>
</evidence>
<reference evidence="5" key="1">
    <citation type="submission" date="2018-04" db="EMBL/GenBank/DDBJ databases">
        <authorList>
            <person name="Cornet L."/>
        </authorList>
    </citation>
    <scope>NUCLEOTIDE SEQUENCE [LARGE SCALE GENOMIC DNA]</scope>
</reference>
<dbReference type="PANTHER" id="PTHR34793:SF1">
    <property type="entry name" value="PROTEIN THYLAKOID FORMATION 1, CHLOROPLASTIC"/>
    <property type="match status" value="1"/>
</dbReference>
<dbReference type="EMBL" id="QBMC01000062">
    <property type="protein sequence ID" value="PZO17878.1"/>
    <property type="molecule type" value="Genomic_DNA"/>
</dbReference>
<comment type="function">
    <text evidence="2">May be involved in photosynthetic membrane biogenesis.</text>
</comment>
<evidence type="ECO:0000313" key="5">
    <source>
        <dbReference type="Proteomes" id="UP000249354"/>
    </source>
</evidence>
<proteinExistence type="inferred from homology"/>
<comment type="caution">
    <text evidence="4">The sequence shown here is derived from an EMBL/GenBank/DDBJ whole genome shotgun (WGS) entry which is preliminary data.</text>
</comment>
<evidence type="ECO:0000256" key="1">
    <source>
        <dbReference type="ARBA" id="ARBA00023054"/>
    </source>
</evidence>
<evidence type="ECO:0000256" key="2">
    <source>
        <dbReference type="HAMAP-Rule" id="MF_01843"/>
    </source>
</evidence>
<protein>
    <recommendedName>
        <fullName evidence="2">Protein Thf1</fullName>
    </recommendedName>
</protein>
<dbReference type="PANTHER" id="PTHR34793">
    <property type="entry name" value="PROTEIN THYLAKOID FORMATION 1, CHLOROPLASTIC"/>
    <property type="match status" value="1"/>
</dbReference>
<dbReference type="AlphaFoldDB" id="A0A2W4WFD2"/>
<name>A0A2W4WFD2_9CYAN</name>
<dbReference type="HAMAP" id="MF_01843">
    <property type="entry name" value="Thf1"/>
    <property type="match status" value="1"/>
</dbReference>